<dbReference type="OrthoDB" id="9801289at2"/>
<evidence type="ECO:0000256" key="4">
    <source>
        <dbReference type="ARBA" id="ARBA00022857"/>
    </source>
</evidence>
<dbReference type="Gene3D" id="3.30.360.10">
    <property type="entry name" value="Dihydrodipicolinate Reductase, domain 2"/>
    <property type="match status" value="1"/>
</dbReference>
<dbReference type="InterPro" id="IPR000706">
    <property type="entry name" value="AGPR_type-1"/>
</dbReference>
<dbReference type="GO" id="GO:0005737">
    <property type="term" value="C:cytoplasm"/>
    <property type="evidence" value="ECO:0007669"/>
    <property type="project" value="UniProtKB-SubCell"/>
</dbReference>
<organism evidence="10 11">
    <name type="scientific">Microbispora rosea</name>
    <dbReference type="NCBI Taxonomy" id="58117"/>
    <lineage>
        <taxon>Bacteria</taxon>
        <taxon>Bacillati</taxon>
        <taxon>Actinomycetota</taxon>
        <taxon>Actinomycetes</taxon>
        <taxon>Streptosporangiales</taxon>
        <taxon>Streptosporangiaceae</taxon>
        <taxon>Microbispora</taxon>
    </lineage>
</organism>
<comment type="pathway">
    <text evidence="1 7">Amino-acid biosynthesis; L-arginine biosynthesis; N(2)-acetyl-L-ornithine from L-glutamate: step 3/4.</text>
</comment>
<evidence type="ECO:0000313" key="10">
    <source>
        <dbReference type="EMBL" id="SIS25003.1"/>
    </source>
</evidence>
<gene>
    <name evidence="7" type="primary">argC</name>
    <name evidence="10" type="ORF">SAMN05421833_1575</name>
</gene>
<protein>
    <recommendedName>
        <fullName evidence="7">N-acetyl-gamma-glutamyl-phosphate reductase</fullName>
        <shortName evidence="7">AGPR</shortName>
        <ecNumber evidence="7">1.2.1.38</ecNumber>
    </recommendedName>
    <alternativeName>
        <fullName evidence="7">N-acetyl-glutamate semialdehyde dehydrogenase</fullName>
        <shortName evidence="7">NAGSA dehydrogenase</shortName>
    </alternativeName>
</protein>
<dbReference type="CDD" id="cd23934">
    <property type="entry name" value="AGPR_1_C"/>
    <property type="match status" value="1"/>
</dbReference>
<proteinExistence type="inferred from homology"/>
<keyword evidence="7" id="KW-0963">Cytoplasm</keyword>
<dbReference type="EC" id="1.2.1.38" evidence="7"/>
<dbReference type="GO" id="GO:0051287">
    <property type="term" value="F:NAD binding"/>
    <property type="evidence" value="ECO:0007669"/>
    <property type="project" value="InterPro"/>
</dbReference>
<dbReference type="GO" id="GO:0070401">
    <property type="term" value="F:NADP+ binding"/>
    <property type="evidence" value="ECO:0007669"/>
    <property type="project" value="InterPro"/>
</dbReference>
<dbReference type="Pfam" id="PF01118">
    <property type="entry name" value="Semialdhyde_dh"/>
    <property type="match status" value="1"/>
</dbReference>
<comment type="catalytic activity">
    <reaction evidence="6 7">
        <text>N-acetyl-L-glutamate 5-semialdehyde + phosphate + NADP(+) = N-acetyl-L-glutamyl 5-phosphate + NADPH + H(+)</text>
        <dbReference type="Rhea" id="RHEA:21588"/>
        <dbReference type="ChEBI" id="CHEBI:15378"/>
        <dbReference type="ChEBI" id="CHEBI:29123"/>
        <dbReference type="ChEBI" id="CHEBI:43474"/>
        <dbReference type="ChEBI" id="CHEBI:57783"/>
        <dbReference type="ChEBI" id="CHEBI:57936"/>
        <dbReference type="ChEBI" id="CHEBI:58349"/>
        <dbReference type="EC" id="1.2.1.38"/>
    </reaction>
</comment>
<dbReference type="SMART" id="SM00859">
    <property type="entry name" value="Semialdhyde_dh"/>
    <property type="match status" value="1"/>
</dbReference>
<evidence type="ECO:0000313" key="11">
    <source>
        <dbReference type="Proteomes" id="UP000186096"/>
    </source>
</evidence>
<dbReference type="CDD" id="cd24148">
    <property type="entry name" value="AGPR_1_actinobacAGPR_like"/>
    <property type="match status" value="1"/>
</dbReference>
<comment type="function">
    <text evidence="7">Catalyzes the NADPH-dependent reduction of N-acetyl-5-glutamyl phosphate to yield N-acetyl-L-glutamate 5-semialdehyde.</text>
</comment>
<evidence type="ECO:0000256" key="1">
    <source>
        <dbReference type="ARBA" id="ARBA00004862"/>
    </source>
</evidence>
<keyword evidence="5 7" id="KW-0560">Oxidoreductase</keyword>
<accession>A0A1N7HJN2</accession>
<dbReference type="InterPro" id="IPR023013">
    <property type="entry name" value="AGPR_AS"/>
</dbReference>
<dbReference type="Proteomes" id="UP000186096">
    <property type="component" value="Unassembled WGS sequence"/>
</dbReference>
<feature type="active site" evidence="7 8">
    <location>
        <position position="144"/>
    </location>
</feature>
<reference evidence="11" key="1">
    <citation type="submission" date="2017-01" db="EMBL/GenBank/DDBJ databases">
        <authorList>
            <person name="Varghese N."/>
            <person name="Submissions S."/>
        </authorList>
    </citation>
    <scope>NUCLEOTIDE SEQUENCE [LARGE SCALE GENOMIC DNA]</scope>
    <source>
        <strain evidence="11">ATCC 12950</strain>
    </source>
</reference>
<dbReference type="InterPro" id="IPR000534">
    <property type="entry name" value="Semialdehyde_DH_NAD-bd"/>
</dbReference>
<dbReference type="InterPro" id="IPR058924">
    <property type="entry name" value="AGPR_dimerisation_dom"/>
</dbReference>
<dbReference type="RefSeq" id="WP_076443250.1">
    <property type="nucleotide sequence ID" value="NZ_FTNI01000057.1"/>
</dbReference>
<keyword evidence="11" id="KW-1185">Reference proteome</keyword>
<evidence type="ECO:0000256" key="7">
    <source>
        <dbReference type="HAMAP-Rule" id="MF_00150"/>
    </source>
</evidence>
<dbReference type="STRING" id="58117.SAMN05421833_1575"/>
<sequence length="340" mass="34333">MRAAIAGASGYAGGELLRLLLGHPAVEIGALTAASSAGTRLGAHQPHLPSLADRVIEQTTPDVLAGHDVVFLALPHGQSAAVAAELGDGTLVVDCGADFRLTSAQEWTAFYGGVHAGTWPYGLPELPGQREVLRGARRIAVPGCYPTAATLALFPAFAAGLAEPDVVVVAASGTSGAGRAPKAHLLGTEVMGSVSAYGVGGVHRHTPEMEQNLSAVAGRPVRVSFTPTLAPMSRGILATCTAPAASGVTPAAIREAYETAVKDEPFLHLLPEGVWPATAMTVGANTAVLQVALDERAGRIVAVVAIDNLTKGTAGGAIQSANLALGLPEEVGLPTNGVAP</sequence>
<dbReference type="SUPFAM" id="SSF51735">
    <property type="entry name" value="NAD(P)-binding Rossmann-fold domains"/>
    <property type="match status" value="1"/>
</dbReference>
<dbReference type="NCBIfam" id="TIGR01850">
    <property type="entry name" value="argC"/>
    <property type="match status" value="1"/>
</dbReference>
<dbReference type="GO" id="GO:0006526">
    <property type="term" value="P:L-arginine biosynthetic process"/>
    <property type="evidence" value="ECO:0007669"/>
    <property type="project" value="UniProtKB-UniRule"/>
</dbReference>
<dbReference type="InterPro" id="IPR050085">
    <property type="entry name" value="AGPR"/>
</dbReference>
<dbReference type="PROSITE" id="PS01224">
    <property type="entry name" value="ARGC"/>
    <property type="match status" value="1"/>
</dbReference>
<evidence type="ECO:0000259" key="9">
    <source>
        <dbReference type="SMART" id="SM00859"/>
    </source>
</evidence>
<keyword evidence="4 7" id="KW-0521">NADP</keyword>
<evidence type="ECO:0000256" key="6">
    <source>
        <dbReference type="ARBA" id="ARBA00050557"/>
    </source>
</evidence>
<keyword evidence="2 7" id="KW-0055">Arginine biosynthesis</keyword>
<feature type="domain" description="Semialdehyde dehydrogenase NAD-binding" evidence="9">
    <location>
        <begin position="2"/>
        <end position="134"/>
    </location>
</feature>
<dbReference type="GO" id="GO:0003942">
    <property type="term" value="F:N-acetyl-gamma-glutamyl-phosphate reductase activity"/>
    <property type="evidence" value="ECO:0007669"/>
    <property type="project" value="UniProtKB-UniRule"/>
</dbReference>
<evidence type="ECO:0000256" key="2">
    <source>
        <dbReference type="ARBA" id="ARBA00022571"/>
    </source>
</evidence>
<dbReference type="InterPro" id="IPR036291">
    <property type="entry name" value="NAD(P)-bd_dom_sf"/>
</dbReference>
<dbReference type="Gene3D" id="3.40.50.720">
    <property type="entry name" value="NAD(P)-binding Rossmann-like Domain"/>
    <property type="match status" value="1"/>
</dbReference>
<dbReference type="SUPFAM" id="SSF55347">
    <property type="entry name" value="Glyceraldehyde-3-phosphate dehydrogenase-like, C-terminal domain"/>
    <property type="match status" value="1"/>
</dbReference>
<dbReference type="Pfam" id="PF22698">
    <property type="entry name" value="Semialdhyde_dhC_1"/>
    <property type="match status" value="1"/>
</dbReference>
<dbReference type="FunFam" id="3.30.360.10:FF:000014">
    <property type="entry name" value="N-acetyl-gamma-glutamyl-phosphate reductase"/>
    <property type="match status" value="1"/>
</dbReference>
<name>A0A1N7HJN2_9ACTN</name>
<dbReference type="HAMAP" id="MF_00150">
    <property type="entry name" value="ArgC_type1"/>
    <property type="match status" value="1"/>
</dbReference>
<dbReference type="EMBL" id="FTNI01000057">
    <property type="protein sequence ID" value="SIS25003.1"/>
    <property type="molecule type" value="Genomic_DNA"/>
</dbReference>
<dbReference type="PANTHER" id="PTHR32338">
    <property type="entry name" value="N-ACETYL-GAMMA-GLUTAMYL-PHOSPHATE REDUCTASE, CHLOROPLASTIC-RELATED-RELATED"/>
    <property type="match status" value="1"/>
</dbReference>
<evidence type="ECO:0000256" key="3">
    <source>
        <dbReference type="ARBA" id="ARBA00022605"/>
    </source>
</evidence>
<dbReference type="PANTHER" id="PTHR32338:SF10">
    <property type="entry name" value="N-ACETYL-GAMMA-GLUTAMYL-PHOSPHATE REDUCTASE, CHLOROPLASTIC-RELATED"/>
    <property type="match status" value="1"/>
</dbReference>
<evidence type="ECO:0000256" key="8">
    <source>
        <dbReference type="PROSITE-ProRule" id="PRU10010"/>
    </source>
</evidence>
<evidence type="ECO:0000256" key="5">
    <source>
        <dbReference type="ARBA" id="ARBA00023002"/>
    </source>
</evidence>
<keyword evidence="3 7" id="KW-0028">Amino-acid biosynthesis</keyword>
<dbReference type="UniPathway" id="UPA00068">
    <property type="reaction ID" value="UER00108"/>
</dbReference>
<dbReference type="AlphaFoldDB" id="A0A1N7HJN2"/>
<comment type="subcellular location">
    <subcellularLocation>
        <location evidence="7">Cytoplasm</location>
    </subcellularLocation>
</comment>
<comment type="similarity">
    <text evidence="7">Belongs to the NAGSA dehydrogenase family. Type 1 subfamily.</text>
</comment>